<dbReference type="CDD" id="cd09756">
    <property type="entry name" value="Cas5_I-E"/>
    <property type="match status" value="1"/>
</dbReference>
<dbReference type="RefSeq" id="WP_243726805.1">
    <property type="nucleotide sequence ID" value="NZ_SLWS01000002.1"/>
</dbReference>
<gene>
    <name evidence="2" type="ORF">EV192_1021027</name>
</gene>
<comment type="caution">
    <text evidence="2">The sequence shown here is derived from an EMBL/GenBank/DDBJ whole genome shotgun (WGS) entry which is preliminary data.</text>
</comment>
<reference evidence="2 3" key="1">
    <citation type="submission" date="2019-03" db="EMBL/GenBank/DDBJ databases">
        <title>Genomic Encyclopedia of Type Strains, Phase IV (KMG-IV): sequencing the most valuable type-strain genomes for metagenomic binning, comparative biology and taxonomic classification.</title>
        <authorList>
            <person name="Goeker M."/>
        </authorList>
    </citation>
    <scope>NUCLEOTIDE SEQUENCE [LARGE SCALE GENOMIC DNA]</scope>
    <source>
        <strain evidence="2 3">DSM 45934</strain>
    </source>
</reference>
<dbReference type="GO" id="GO:0051607">
    <property type="term" value="P:defense response to virus"/>
    <property type="evidence" value="ECO:0007669"/>
    <property type="project" value="UniProtKB-KW"/>
</dbReference>
<dbReference type="Proteomes" id="UP000295680">
    <property type="component" value="Unassembled WGS sequence"/>
</dbReference>
<keyword evidence="3" id="KW-1185">Reference proteome</keyword>
<organism evidence="2 3">
    <name type="scientific">Actinocrispum wychmicini</name>
    <dbReference type="NCBI Taxonomy" id="1213861"/>
    <lineage>
        <taxon>Bacteria</taxon>
        <taxon>Bacillati</taxon>
        <taxon>Actinomycetota</taxon>
        <taxon>Actinomycetes</taxon>
        <taxon>Pseudonocardiales</taxon>
        <taxon>Pseudonocardiaceae</taxon>
        <taxon>Actinocrispum</taxon>
    </lineage>
</organism>
<dbReference type="AlphaFoldDB" id="A0A4R2JUK5"/>
<evidence type="ECO:0000313" key="2">
    <source>
        <dbReference type="EMBL" id="TCO62887.1"/>
    </source>
</evidence>
<dbReference type="NCBIfam" id="TIGR02593">
    <property type="entry name" value="CRISPR_cas5"/>
    <property type="match status" value="1"/>
</dbReference>
<dbReference type="Gene3D" id="3.30.70.2660">
    <property type="match status" value="1"/>
</dbReference>
<dbReference type="EMBL" id="SLWS01000002">
    <property type="protein sequence ID" value="TCO62887.1"/>
    <property type="molecule type" value="Genomic_DNA"/>
</dbReference>
<dbReference type="Pfam" id="PF09704">
    <property type="entry name" value="Cas_Cas5d"/>
    <property type="match status" value="1"/>
</dbReference>
<accession>A0A4R2JUK5</accession>
<dbReference type="InterPro" id="IPR021124">
    <property type="entry name" value="CRISPR-assoc_prot_Cas5"/>
</dbReference>
<dbReference type="InterPro" id="IPR010147">
    <property type="entry name" value="CRISPR-assoc_prot_CasD"/>
</dbReference>
<evidence type="ECO:0000313" key="3">
    <source>
        <dbReference type="Proteomes" id="UP000295680"/>
    </source>
</evidence>
<name>A0A4R2JUK5_9PSEU</name>
<dbReference type="InterPro" id="IPR013422">
    <property type="entry name" value="CRISPR-assoc_prot_Cas5_N"/>
</dbReference>
<evidence type="ECO:0000256" key="1">
    <source>
        <dbReference type="ARBA" id="ARBA00023118"/>
    </source>
</evidence>
<protein>
    <submittedName>
        <fullName evidence="2">CRISPR system Cascade subunit CasD</fullName>
    </submittedName>
</protein>
<dbReference type="GO" id="GO:0043571">
    <property type="term" value="P:maintenance of CRISPR repeat elements"/>
    <property type="evidence" value="ECO:0007669"/>
    <property type="project" value="InterPro"/>
</dbReference>
<dbReference type="GO" id="GO:0003723">
    <property type="term" value="F:RNA binding"/>
    <property type="evidence" value="ECO:0007669"/>
    <property type="project" value="InterPro"/>
</dbReference>
<dbReference type="NCBIfam" id="TIGR01868">
    <property type="entry name" value="casD_Cas5e"/>
    <property type="match status" value="1"/>
</dbReference>
<sequence>MTDEQPMSLALCFDAPMQSWGTRSRGVIRDTSLEPTKSGVVGLLAAALGIDRDNNNAIAELAQLRLAIRVDREGILERDYHTTQNVPTTQGTGHRTVVSERYYLADALFLVVLEGRQQLLTSVAGAVRQPHWRLSFGRKAFVPARPLLPPDAAPIRASAETVLTEHGWLEPSPYLRATAHRDTQRPGLRTVVECPPNTVGAEARYDHPITFTPGQRRFAPRTVLVSDVPLTDTMITTGESLCI</sequence>
<keyword evidence="1" id="KW-0051">Antiviral defense</keyword>
<proteinExistence type="predicted"/>